<reference evidence="1" key="1">
    <citation type="submission" date="2021-12" db="EMBL/GenBank/DDBJ databases">
        <title>Prjna785345.</title>
        <authorList>
            <person name="Rujirawat T."/>
            <person name="Krajaejun T."/>
        </authorList>
    </citation>
    <scope>NUCLEOTIDE SEQUENCE</scope>
    <source>
        <strain evidence="1">Pi057C3</strain>
    </source>
</reference>
<dbReference type="Gene3D" id="2.60.40.1190">
    <property type="match status" value="1"/>
</dbReference>
<dbReference type="EMBL" id="JAKCXM010000147">
    <property type="protein sequence ID" value="KAJ0400748.1"/>
    <property type="molecule type" value="Genomic_DNA"/>
</dbReference>
<protein>
    <recommendedName>
        <fullName evidence="3">Carbohydrate-binding domain-containing protein</fullName>
    </recommendedName>
</protein>
<evidence type="ECO:0000313" key="2">
    <source>
        <dbReference type="Proteomes" id="UP001209570"/>
    </source>
</evidence>
<dbReference type="SUPFAM" id="SSF49344">
    <property type="entry name" value="CBD9-like"/>
    <property type="match status" value="1"/>
</dbReference>
<evidence type="ECO:0008006" key="3">
    <source>
        <dbReference type="Google" id="ProtNLM"/>
    </source>
</evidence>
<dbReference type="PANTHER" id="PTHR35532:SF5">
    <property type="entry name" value="CARBOHYDRATE-BINDING DOMAIN-CONTAINING PROTEIN"/>
    <property type="match status" value="1"/>
</dbReference>
<comment type="caution">
    <text evidence="1">The sequence shown here is derived from an EMBL/GenBank/DDBJ whole genome shotgun (WGS) entry which is preliminary data.</text>
</comment>
<evidence type="ECO:0000313" key="1">
    <source>
        <dbReference type="EMBL" id="KAJ0400748.1"/>
    </source>
</evidence>
<name>A0AAD5M1B1_PYTIN</name>
<dbReference type="PANTHER" id="PTHR35532">
    <property type="entry name" value="SIMILAR TO POLYHYDROXYALKANOATE DEPOLYMERASE"/>
    <property type="match status" value="1"/>
</dbReference>
<dbReference type="Proteomes" id="UP001209570">
    <property type="component" value="Unassembled WGS sequence"/>
</dbReference>
<gene>
    <name evidence="1" type="ORF">P43SY_005469</name>
</gene>
<keyword evidence="2" id="KW-1185">Reference proteome</keyword>
<accession>A0AAD5M1B1</accession>
<dbReference type="AlphaFoldDB" id="A0AAD5M1B1"/>
<dbReference type="CDD" id="cd09620">
    <property type="entry name" value="CBM9_like_3"/>
    <property type="match status" value="1"/>
</dbReference>
<organism evidence="1 2">
    <name type="scientific">Pythium insidiosum</name>
    <name type="common">Pythiosis disease agent</name>
    <dbReference type="NCBI Taxonomy" id="114742"/>
    <lineage>
        <taxon>Eukaryota</taxon>
        <taxon>Sar</taxon>
        <taxon>Stramenopiles</taxon>
        <taxon>Oomycota</taxon>
        <taxon>Peronosporomycetes</taxon>
        <taxon>Pythiales</taxon>
        <taxon>Pythiaceae</taxon>
        <taxon>Pythium</taxon>
    </lineage>
</organism>
<sequence length="397" mass="45224">MIMDAISPSAIAPHLVAPRVRPELPFAWLHPRRYSAYSVADATAIAIDGKLDEPAWEDLDEPAWEDVPFSEPFVDIMGPQHWSQPWFSTRVKMRYNASHLFIGAYLEDSAVWAHETQRNVVVYHDNDFEVFVDAAGHTHNYVEIEVNALNTTWNLQLDRPYRDGGHENSTRVDPRHGFDLVGKGFQSAVFTEGPPNDAAQSLRYWTVEMALPMRHLVENASAPLPPKAGSFWRINFSRVQWATRVRADGTYEKIPSRKEDNWVWSPQYAVNMHMPEQWGYVFFSGQRPEKLFPLRPPPRDPNWPLPFLAFQVYHAQHAYRASHGRFTAEWRRVKALLPVPEAAAHMSTTLTVPASGDRFDADVCTLIATGAHACATVRSDGWYGHVRRRDGESLAVE</sequence>
<proteinExistence type="predicted"/>